<evidence type="ECO:0000256" key="1">
    <source>
        <dbReference type="ARBA" id="ARBA00010333"/>
    </source>
</evidence>
<dbReference type="SMART" id="SM00062">
    <property type="entry name" value="PBPb"/>
    <property type="match status" value="1"/>
</dbReference>
<dbReference type="PANTHER" id="PTHR35936:SF6">
    <property type="entry name" value="AMINO ACID ABC TRANSPORTER SUBSTRATE-BINDING PAAT FAMILY PROTEIN"/>
    <property type="match status" value="1"/>
</dbReference>
<comment type="caution">
    <text evidence="4">The sequence shown here is derived from an EMBL/GenBank/DDBJ whole genome shotgun (WGS) entry which is preliminary data.</text>
</comment>
<keyword evidence="5" id="KW-1185">Reference proteome</keyword>
<reference evidence="4 5" key="1">
    <citation type="journal article" date="2014" name="Int. J. Syst. Evol. Microbiol.">
        <title>Complete genome sequence of Corynebacterium casei LMG S-19264T (=DSM 44701T), isolated from a smear-ripened cheese.</title>
        <authorList>
            <consortium name="US DOE Joint Genome Institute (JGI-PGF)"/>
            <person name="Walter F."/>
            <person name="Albersmeier A."/>
            <person name="Kalinowski J."/>
            <person name="Ruckert C."/>
        </authorList>
    </citation>
    <scope>NUCLEOTIDE SEQUENCE [LARGE SCALE GENOMIC DNA]</scope>
    <source>
        <strain evidence="4 5">NBRC 110095</strain>
    </source>
</reference>
<comment type="similarity">
    <text evidence="1">Belongs to the bacterial solute-binding protein 3 family.</text>
</comment>
<dbReference type="PANTHER" id="PTHR35936">
    <property type="entry name" value="MEMBRANE-BOUND LYTIC MUREIN TRANSGLYCOSYLASE F"/>
    <property type="match status" value="1"/>
</dbReference>
<accession>A0AA37WPW8</accession>
<evidence type="ECO:0000313" key="5">
    <source>
        <dbReference type="Proteomes" id="UP001156870"/>
    </source>
</evidence>
<evidence type="ECO:0000259" key="3">
    <source>
        <dbReference type="SMART" id="SM00062"/>
    </source>
</evidence>
<dbReference type="Pfam" id="PF00497">
    <property type="entry name" value="SBP_bac_3"/>
    <property type="match status" value="1"/>
</dbReference>
<dbReference type="EMBL" id="BSPD01000058">
    <property type="protein sequence ID" value="GLS26722.1"/>
    <property type="molecule type" value="Genomic_DNA"/>
</dbReference>
<dbReference type="SUPFAM" id="SSF53850">
    <property type="entry name" value="Periplasmic binding protein-like II"/>
    <property type="match status" value="1"/>
</dbReference>
<feature type="domain" description="Solute-binding protein family 3/N-terminal" evidence="3">
    <location>
        <begin position="2"/>
        <end position="212"/>
    </location>
</feature>
<protein>
    <recommendedName>
        <fullName evidence="3">Solute-binding protein family 3/N-terminal domain-containing protein</fullName>
    </recommendedName>
</protein>
<gene>
    <name evidence="4" type="ORF">GCM10007877_24390</name>
</gene>
<dbReference type="Gene3D" id="3.40.190.10">
    <property type="entry name" value="Periplasmic binding protein-like II"/>
    <property type="match status" value="2"/>
</dbReference>
<dbReference type="AlphaFoldDB" id="A0AA37WPW8"/>
<proteinExistence type="inferred from homology"/>
<keyword evidence="2" id="KW-0732">Signal</keyword>
<organism evidence="4 5">
    <name type="scientific">Marinibactrum halimedae</name>
    <dbReference type="NCBI Taxonomy" id="1444977"/>
    <lineage>
        <taxon>Bacteria</taxon>
        <taxon>Pseudomonadati</taxon>
        <taxon>Pseudomonadota</taxon>
        <taxon>Gammaproteobacteria</taxon>
        <taxon>Cellvibrionales</taxon>
        <taxon>Cellvibrionaceae</taxon>
        <taxon>Marinibactrum</taxon>
    </lineage>
</organism>
<evidence type="ECO:0000256" key="2">
    <source>
        <dbReference type="ARBA" id="ARBA00022729"/>
    </source>
</evidence>
<dbReference type="InterPro" id="IPR001638">
    <property type="entry name" value="Solute-binding_3/MltF_N"/>
</dbReference>
<evidence type="ECO:0000313" key="4">
    <source>
        <dbReference type="EMBL" id="GLS26722.1"/>
    </source>
</evidence>
<dbReference type="Proteomes" id="UP001156870">
    <property type="component" value="Unassembled WGS sequence"/>
</dbReference>
<name>A0AA37WPW8_9GAMM</name>
<sequence>MVGAHPDYRPFHYTENNRLVGLSIDLAKRLEKDLNIPFEIHSPTPWKRVLAEANTGDIDMLIGLKDTRERRKFLNYSYVPVFANPSNVFVLTPLSSKVKTWLDLISLRGAISAGDKFGDEFDEFSTIFLNLAQAQNAESLMKMLLHNRVDYVVVGRATGYSALALINDDSSGVVESIIINNGLIYLALSKRSPCAPLMSVINGLLLNYLKEQR</sequence>